<dbReference type="EMBL" id="BOMN01000048">
    <property type="protein sequence ID" value="GIE20917.1"/>
    <property type="molecule type" value="Genomic_DNA"/>
</dbReference>
<evidence type="ECO:0000313" key="1">
    <source>
        <dbReference type="EMBL" id="GIE20917.1"/>
    </source>
</evidence>
<organism evidence="1 2">
    <name type="scientific">Winogradskya humida</name>
    <dbReference type="NCBI Taxonomy" id="113566"/>
    <lineage>
        <taxon>Bacteria</taxon>
        <taxon>Bacillati</taxon>
        <taxon>Actinomycetota</taxon>
        <taxon>Actinomycetes</taxon>
        <taxon>Micromonosporales</taxon>
        <taxon>Micromonosporaceae</taxon>
        <taxon>Winogradskya</taxon>
    </lineage>
</organism>
<proteinExistence type="predicted"/>
<evidence type="ECO:0008006" key="3">
    <source>
        <dbReference type="Google" id="ProtNLM"/>
    </source>
</evidence>
<dbReference type="Proteomes" id="UP000603200">
    <property type="component" value="Unassembled WGS sequence"/>
</dbReference>
<reference evidence="1 2" key="1">
    <citation type="submission" date="2021-01" db="EMBL/GenBank/DDBJ databases">
        <title>Whole genome shotgun sequence of Actinoplanes humidus NBRC 14915.</title>
        <authorList>
            <person name="Komaki H."/>
            <person name="Tamura T."/>
        </authorList>
    </citation>
    <scope>NUCLEOTIDE SEQUENCE [LARGE SCALE GENOMIC DNA]</scope>
    <source>
        <strain evidence="1 2">NBRC 14915</strain>
    </source>
</reference>
<name>A0ABQ3ZRV6_9ACTN</name>
<keyword evidence="2" id="KW-1185">Reference proteome</keyword>
<protein>
    <recommendedName>
        <fullName evidence="3">Secreted protein</fullName>
    </recommendedName>
</protein>
<gene>
    <name evidence="1" type="ORF">Ahu01nite_040190</name>
</gene>
<sequence>MAQDVAALLGGVAGVAGVTGAATLGIAAARRPRPYLPAGHAVVDARYGDPLPEVLRRGLAGLTVPVRPGPNGELFLGAGDPKPGRTLRRLVLSPLFARARARGGRLCRDQRAPFRLVVEVAGPTRDAVALLRAYRMLDQQLKDHAPLLSRCLDGQIEPGAVTVSVTGIVDVRQLLAGETDRYAFADGSFDDIGNPAAPPELVPMLSESWTRRFGWDGCEVMPAEERHHLHGLVAAAHEDDRTVRICGVPGATRTARRAIWQELLAAGVDVIADADLSGLARQLRRHPVRQDAPPPLTRSAQPA</sequence>
<evidence type="ECO:0000313" key="2">
    <source>
        <dbReference type="Proteomes" id="UP000603200"/>
    </source>
</evidence>
<dbReference type="RefSeq" id="WP_203838063.1">
    <property type="nucleotide sequence ID" value="NZ_BAAATV010000010.1"/>
</dbReference>
<accession>A0ABQ3ZRV6</accession>
<comment type="caution">
    <text evidence="1">The sequence shown here is derived from an EMBL/GenBank/DDBJ whole genome shotgun (WGS) entry which is preliminary data.</text>
</comment>